<evidence type="ECO:0000313" key="2">
    <source>
        <dbReference type="Proteomes" id="UP001162992"/>
    </source>
</evidence>
<gene>
    <name evidence="1" type="ORF">O6H91_11G069700</name>
</gene>
<accession>A0ACC2CAN1</accession>
<proteinExistence type="predicted"/>
<evidence type="ECO:0000313" key="1">
    <source>
        <dbReference type="EMBL" id="KAJ7538944.1"/>
    </source>
</evidence>
<reference evidence="2" key="1">
    <citation type="journal article" date="2024" name="Proc. Natl. Acad. Sci. U.S.A.">
        <title>Extraordinary preservation of gene collinearity over three hundred million years revealed in homosporous lycophytes.</title>
        <authorList>
            <person name="Li C."/>
            <person name="Wickell D."/>
            <person name="Kuo L.Y."/>
            <person name="Chen X."/>
            <person name="Nie B."/>
            <person name="Liao X."/>
            <person name="Peng D."/>
            <person name="Ji J."/>
            <person name="Jenkins J."/>
            <person name="Williams M."/>
            <person name="Shu S."/>
            <person name="Plott C."/>
            <person name="Barry K."/>
            <person name="Rajasekar S."/>
            <person name="Grimwood J."/>
            <person name="Han X."/>
            <person name="Sun S."/>
            <person name="Hou Z."/>
            <person name="He W."/>
            <person name="Dai G."/>
            <person name="Sun C."/>
            <person name="Schmutz J."/>
            <person name="Leebens-Mack J.H."/>
            <person name="Li F.W."/>
            <person name="Wang L."/>
        </authorList>
    </citation>
    <scope>NUCLEOTIDE SEQUENCE [LARGE SCALE GENOMIC DNA]</scope>
    <source>
        <strain evidence="2">cv. PW_Plant_1</strain>
    </source>
</reference>
<sequence>MIYEHFYSHSTFSSVSKSRQTAEIQCMTMPYEQTAGCGCLAHHCTYDTGMQEKIIYSEQELQSCKSLCKCPDIDDQQSINGQSRLLASKTFSSKLDALASSFQRKKLRGGMSINQLIKILPSFDNISLLSESGSNSLGRHVSLLETVDAAFKHFETQDPGVNSERQGSHTGEDGSLIPGLGDDVAQLCLARLPRSTYYHYQTVSKKFCALFRSSELYRTRRRLGILEQWMYVLNSGRAWRAYNPKDGIWLRLPPTPSDYVFEVSDKESLTAGTQLLVRGRQFEGNVIWIYDLVTDQWFKGSDMGTPRCLYGSASCGDFGFVAGGVDYSGNLLKSAERYNSLIGRWEPLPDMNQKRKLCSGFYMDEKFYVIGGANEEGQLTCGEEYDLVSRTWRHIPNMLPISNHQSQLAPPLVAVAENRLYAFEASRNVLRVYDKATNSWRMLGDMPVRADVNNGWGVAFKALEGQLVVIGGHRGRHDSDDDAVWAWRPTAEGGPPDWHLMTRLWPVSLC</sequence>
<comment type="caution">
    <text evidence="1">The sequence shown here is derived from an EMBL/GenBank/DDBJ whole genome shotgun (WGS) entry which is preliminary data.</text>
</comment>
<organism evidence="1 2">
    <name type="scientific">Diphasiastrum complanatum</name>
    <name type="common">Issler's clubmoss</name>
    <name type="synonym">Lycopodium complanatum</name>
    <dbReference type="NCBI Taxonomy" id="34168"/>
    <lineage>
        <taxon>Eukaryota</taxon>
        <taxon>Viridiplantae</taxon>
        <taxon>Streptophyta</taxon>
        <taxon>Embryophyta</taxon>
        <taxon>Tracheophyta</taxon>
        <taxon>Lycopodiopsida</taxon>
        <taxon>Lycopodiales</taxon>
        <taxon>Lycopodiaceae</taxon>
        <taxon>Lycopodioideae</taxon>
        <taxon>Diphasiastrum</taxon>
    </lineage>
</organism>
<keyword evidence="2" id="KW-1185">Reference proteome</keyword>
<protein>
    <submittedName>
        <fullName evidence="1">Uncharacterized protein</fullName>
    </submittedName>
</protein>
<name>A0ACC2CAN1_DIPCM</name>
<dbReference type="Proteomes" id="UP001162992">
    <property type="component" value="Chromosome 11"/>
</dbReference>
<dbReference type="EMBL" id="CM055102">
    <property type="protein sequence ID" value="KAJ7538944.1"/>
    <property type="molecule type" value="Genomic_DNA"/>
</dbReference>